<evidence type="ECO:0000313" key="3">
    <source>
        <dbReference type="Proteomes" id="UP000689129"/>
    </source>
</evidence>
<dbReference type="PANTHER" id="PTHR36587:SF2">
    <property type="entry name" value="EXPRESSION SITE-ASSOCIATED GENE 3 (ESAG3)-LIKE PROTEIN"/>
    <property type="match status" value="1"/>
</dbReference>
<dbReference type="CDD" id="cd22997">
    <property type="entry name" value="GT_LH"/>
    <property type="match status" value="1"/>
</dbReference>
<comment type="caution">
    <text evidence="2">The sequence shown here is derived from an EMBL/GenBank/DDBJ whole genome shotgun (WGS) entry which is preliminary data.</text>
</comment>
<keyword evidence="1" id="KW-0812">Transmembrane</keyword>
<evidence type="ECO:0000256" key="1">
    <source>
        <dbReference type="SAM" id="Phobius"/>
    </source>
</evidence>
<name>A0A8I2ZSU1_VERLO</name>
<keyword evidence="1" id="KW-1133">Transmembrane helix</keyword>
<accession>A0A8I2ZSU1</accession>
<dbReference type="OrthoDB" id="422736at2759"/>
<feature type="transmembrane region" description="Helical" evidence="1">
    <location>
        <begin position="21"/>
        <end position="41"/>
    </location>
</feature>
<dbReference type="Proteomes" id="UP000689129">
    <property type="component" value="Unassembled WGS sequence"/>
</dbReference>
<gene>
    <name evidence="2" type="ORF">HYQ45_004973</name>
</gene>
<sequence length="521" mass="58493">MDSAADVGKRISTAFCQFKGRVFLTLALVSVSSLVVILTVLSGSVNLNETPFLERPTSVASRPPQIGALQRTGRLHFHVAASTANKQLCRAIVSSAVNRYGPPILAGWNATNKKDIGKTHLAKVRVVSEHLDNMAPDTDDDLFLLIDGYDVQLQLGPEVLIQRYFKVVAAEDERIIQQLGPALAEEVAGPLGRHVVFGADKVCWPTDQRRPGCWAIPPVPGMDDRMFGPLTESGDMAFLRPRWLNSGTIMGPVKEVRSLFRATLAHINATYRPDYEFRESDQFYMTEVWGLQELGRINAQLEKDPKAKHPSHVDDAFWPKPGPESNHHIAIDYWSNLFQTWAGYTEYVDWRTFDRPGHAFTVDQNVRAEVTFRPWDLHLAGDAMRAIHRIFASTKRSTLMGKTSDKLILESQFGSNIITKTTLPIYHCTGAKDALETFWPRMWFFPYIRTLMRSAIASCRAGEAYTPQPVDGRMWYPALPYPEDIRLDDAGAWSDGSADSGEVEWLSFETLCRPFEGDIFG</sequence>
<dbReference type="PANTHER" id="PTHR36587">
    <property type="entry name" value="EXPRESSION SITE-ASSOCIATED GENE 3 (ESAG3)-LIKE PROTEIN"/>
    <property type="match status" value="1"/>
</dbReference>
<dbReference type="AlphaFoldDB" id="A0A8I2ZSU1"/>
<protein>
    <submittedName>
        <fullName evidence="2">Uncharacterized protein</fullName>
    </submittedName>
</protein>
<keyword evidence="1" id="KW-0472">Membrane</keyword>
<evidence type="ECO:0000313" key="2">
    <source>
        <dbReference type="EMBL" id="KAG7137779.1"/>
    </source>
</evidence>
<dbReference type="EMBL" id="JAEMWZ010000082">
    <property type="protein sequence ID" value="KAG7137779.1"/>
    <property type="molecule type" value="Genomic_DNA"/>
</dbReference>
<reference evidence="2" key="1">
    <citation type="journal article" date="2021" name="Mol. Plant Pathol.">
        <title>A 20-kb lineage-specific genomic region tames virulence in pathogenic amphidiploid Verticillium longisporum.</title>
        <authorList>
            <person name="Harting R."/>
            <person name="Starke J."/>
            <person name="Kusch H."/>
            <person name="Poggeler S."/>
            <person name="Maurus I."/>
            <person name="Schluter R."/>
            <person name="Landesfeind M."/>
            <person name="Bulla I."/>
            <person name="Nowrousian M."/>
            <person name="de Jonge R."/>
            <person name="Stahlhut G."/>
            <person name="Hoff K.J."/>
            <person name="Asshauer K.P."/>
            <person name="Thurmer A."/>
            <person name="Stanke M."/>
            <person name="Daniel R."/>
            <person name="Morgenstern B."/>
            <person name="Thomma B.P.H.J."/>
            <person name="Kronstad J.W."/>
            <person name="Braus-Stromeyer S.A."/>
            <person name="Braus G.H."/>
        </authorList>
    </citation>
    <scope>NUCLEOTIDE SEQUENCE</scope>
    <source>
        <strain evidence="2">Vl32</strain>
    </source>
</reference>
<proteinExistence type="predicted"/>
<organism evidence="2 3">
    <name type="scientific">Verticillium longisporum</name>
    <name type="common">Verticillium dahliae var. longisporum</name>
    <dbReference type="NCBI Taxonomy" id="100787"/>
    <lineage>
        <taxon>Eukaryota</taxon>
        <taxon>Fungi</taxon>
        <taxon>Dikarya</taxon>
        <taxon>Ascomycota</taxon>
        <taxon>Pezizomycotina</taxon>
        <taxon>Sordariomycetes</taxon>
        <taxon>Hypocreomycetidae</taxon>
        <taxon>Glomerellales</taxon>
        <taxon>Plectosphaerellaceae</taxon>
        <taxon>Verticillium</taxon>
    </lineage>
</organism>